<comment type="caution">
    <text evidence="6">The sequence shown here is derived from an EMBL/GenBank/DDBJ whole genome shotgun (WGS) entry which is preliminary data.</text>
</comment>
<feature type="compositionally biased region" description="Acidic residues" evidence="1">
    <location>
        <begin position="744"/>
        <end position="754"/>
    </location>
</feature>
<gene>
    <name evidence="6" type="ORF">M501DRAFT_930160</name>
</gene>
<evidence type="ECO:0000259" key="3">
    <source>
        <dbReference type="Pfam" id="PF22786"/>
    </source>
</evidence>
<dbReference type="Pfam" id="PF26150">
    <property type="entry name" value="LEA-2_4"/>
    <property type="match status" value="1"/>
</dbReference>
<feature type="transmembrane region" description="Helical" evidence="2">
    <location>
        <begin position="85"/>
        <end position="105"/>
    </location>
</feature>
<sequence length="876" mass="95237">MAESLTWASTRTTSRPSSKKSSRSNKSHNSSPSEQTPLLSQETPHHSDDESVRDSPRSPATSALLRNITGTTPSSKKRLRRWPSFVALLLLCIAVILIMALGFFVPETVEEYATQAVAFEPTSLSIDSFTDNGVRARVQGDFYMDASKVHKKSVRDIGRFGTWLAKEVESEKSNVEVYMPEYGNAVLGTAVVPAIKVNIRNGHKTHLDFLTDLEPGSKDAIRRVARDWMEGRISSLSVRGKATVPLKSGIFNLGKQTIEQTLVFKGDDVPELPAYSIGKVNIHEVNIPGADNGVAADVSVKISNDYPLDFLVPSMSFSILVDNCLPSDPYISVADATTADIHVQPKTDITLNVTGIVRQLPESLTAVCPDSTNSPLDMFINDYIHGEDTTIYVKGSDSPHEGTPPWITELISGITIPVPFSGHTFGHLIRNFSLTDVNFHLPDPFAEPDTPEAQPKISAKIDVLVALPEEMNFPVDVDRVKANANVFYNDRKLGELNLNKWQKANSTRIEGHGDEPPTLEVQSIIKKVPLEITDQDVFTEVLEALLLGSSPVFLAIKAEVDVEMATTLGAFPVRRIPAEGIVPVKPIGKGDGSDKGGFPSVKLKVGELEIVDTTKTSITLQAKVNFTNPTKYTATIPFFDIEMLANDTVLGHGIVKNATVVPGFNENMVVTAVWDPFTSSGENGTLIGRELLSQYISGYNATITVKTHSKSVPAQPALGRALEKFAVTMPMPKLGGHKKPGGGDGDDGDRDGDDGPTKFIQDTTMHLLTSTALFHLLSPLRTTTIYLTSLNATAYYESHPAGHILYNLPFAVPPGLSESPRLPVDWNLGSVGYDAVRKALGGTLKLDAFAEAGVRIGMWREEVWVRTKGVGARVRL</sequence>
<keyword evidence="2" id="KW-0812">Transmembrane</keyword>
<organism evidence="6 7">
    <name type="scientific">Patellaria atrata CBS 101060</name>
    <dbReference type="NCBI Taxonomy" id="1346257"/>
    <lineage>
        <taxon>Eukaryota</taxon>
        <taxon>Fungi</taxon>
        <taxon>Dikarya</taxon>
        <taxon>Ascomycota</taxon>
        <taxon>Pezizomycotina</taxon>
        <taxon>Dothideomycetes</taxon>
        <taxon>Dothideomycetes incertae sedis</taxon>
        <taxon>Patellariales</taxon>
        <taxon>Patellariaceae</taxon>
        <taxon>Patellaria</taxon>
    </lineage>
</organism>
<protein>
    <recommendedName>
        <fullName evidence="8">Pre-rRNA processing protein</fullName>
    </recommendedName>
</protein>
<dbReference type="GO" id="GO:0000329">
    <property type="term" value="C:fungal-type vacuole membrane"/>
    <property type="evidence" value="ECO:0007669"/>
    <property type="project" value="InterPro"/>
</dbReference>
<proteinExistence type="predicted"/>
<evidence type="ECO:0000259" key="4">
    <source>
        <dbReference type="Pfam" id="PF26150"/>
    </source>
</evidence>
<dbReference type="Pfam" id="PF22786">
    <property type="entry name" value="Tag1_C"/>
    <property type="match status" value="1"/>
</dbReference>
<keyword evidence="7" id="KW-1185">Reference proteome</keyword>
<dbReference type="PANTHER" id="PTHR35895:SF3">
    <property type="entry name" value="PRE-RRNA PROCESSING PROTEIN"/>
    <property type="match status" value="1"/>
</dbReference>
<feature type="domain" description="Tag1-like fourth Ig-like" evidence="4">
    <location>
        <begin position="605"/>
        <end position="717"/>
    </location>
</feature>
<evidence type="ECO:0000256" key="1">
    <source>
        <dbReference type="SAM" id="MobiDB-lite"/>
    </source>
</evidence>
<feature type="region of interest" description="Disordered" evidence="1">
    <location>
        <begin position="731"/>
        <end position="758"/>
    </location>
</feature>
<keyword evidence="2" id="KW-0472">Membrane</keyword>
<dbReference type="Pfam" id="PF26153">
    <property type="entry name" value="LEA-2L_5"/>
    <property type="match status" value="1"/>
</dbReference>
<keyword evidence="2" id="KW-1133">Transmembrane helix</keyword>
<dbReference type="InterPro" id="IPR055011">
    <property type="entry name" value="Tag1_C"/>
</dbReference>
<dbReference type="Gene3D" id="2.60.40.1820">
    <property type="match status" value="1"/>
</dbReference>
<dbReference type="OrthoDB" id="5596576at2759"/>
<dbReference type="InterPro" id="IPR059065">
    <property type="entry name" value="Ig_Tag1-like_4th"/>
</dbReference>
<feature type="domain" description="Tag1 C-terminal" evidence="3">
    <location>
        <begin position="471"/>
        <end position="585"/>
    </location>
</feature>
<dbReference type="InterPro" id="IPR059066">
    <property type="entry name" value="Ig_Tag1-like_5th"/>
</dbReference>
<reference evidence="6" key="1">
    <citation type="journal article" date="2020" name="Stud. Mycol.">
        <title>101 Dothideomycetes genomes: a test case for predicting lifestyles and emergence of pathogens.</title>
        <authorList>
            <person name="Haridas S."/>
            <person name="Albert R."/>
            <person name="Binder M."/>
            <person name="Bloem J."/>
            <person name="Labutti K."/>
            <person name="Salamov A."/>
            <person name="Andreopoulos B."/>
            <person name="Baker S."/>
            <person name="Barry K."/>
            <person name="Bills G."/>
            <person name="Bluhm B."/>
            <person name="Cannon C."/>
            <person name="Castanera R."/>
            <person name="Culley D."/>
            <person name="Daum C."/>
            <person name="Ezra D."/>
            <person name="Gonzalez J."/>
            <person name="Henrissat B."/>
            <person name="Kuo A."/>
            <person name="Liang C."/>
            <person name="Lipzen A."/>
            <person name="Lutzoni F."/>
            <person name="Magnuson J."/>
            <person name="Mondo S."/>
            <person name="Nolan M."/>
            <person name="Ohm R."/>
            <person name="Pangilinan J."/>
            <person name="Park H.-J."/>
            <person name="Ramirez L."/>
            <person name="Alfaro M."/>
            <person name="Sun H."/>
            <person name="Tritt A."/>
            <person name="Yoshinaga Y."/>
            <person name="Zwiers L.-H."/>
            <person name="Turgeon B."/>
            <person name="Goodwin S."/>
            <person name="Spatafora J."/>
            <person name="Crous P."/>
            <person name="Grigoriev I."/>
        </authorList>
    </citation>
    <scope>NUCLEOTIDE SEQUENCE</scope>
    <source>
        <strain evidence="6">CBS 101060</strain>
    </source>
</reference>
<feature type="compositionally biased region" description="Basic residues" evidence="1">
    <location>
        <begin position="17"/>
        <end position="26"/>
    </location>
</feature>
<feature type="compositionally biased region" description="Basic and acidic residues" evidence="1">
    <location>
        <begin position="43"/>
        <end position="56"/>
    </location>
</feature>
<dbReference type="PANTHER" id="PTHR35895">
    <property type="entry name" value="CHROMOSOME 16, WHOLE GENOME SHOTGUN SEQUENCE"/>
    <property type="match status" value="1"/>
</dbReference>
<accession>A0A9P4VUM0</accession>
<feature type="domain" description="Tag1-like fifth Ig-like" evidence="5">
    <location>
        <begin position="754"/>
        <end position="864"/>
    </location>
</feature>
<evidence type="ECO:0000259" key="5">
    <source>
        <dbReference type="Pfam" id="PF26153"/>
    </source>
</evidence>
<dbReference type="SUPFAM" id="SSF117070">
    <property type="entry name" value="LEA14-like"/>
    <property type="match status" value="1"/>
</dbReference>
<dbReference type="Pfam" id="PF26174">
    <property type="entry name" value="LEA-2_1"/>
    <property type="match status" value="1"/>
</dbReference>
<evidence type="ECO:0008006" key="8">
    <source>
        <dbReference type="Google" id="ProtNLM"/>
    </source>
</evidence>
<dbReference type="Proteomes" id="UP000799429">
    <property type="component" value="Unassembled WGS sequence"/>
</dbReference>
<dbReference type="InterPro" id="IPR046368">
    <property type="entry name" value="Tag1"/>
</dbReference>
<evidence type="ECO:0000256" key="2">
    <source>
        <dbReference type="SAM" id="Phobius"/>
    </source>
</evidence>
<feature type="region of interest" description="Disordered" evidence="1">
    <location>
        <begin position="1"/>
        <end position="76"/>
    </location>
</feature>
<evidence type="ECO:0000313" key="6">
    <source>
        <dbReference type="EMBL" id="KAF2840749.1"/>
    </source>
</evidence>
<dbReference type="AlphaFoldDB" id="A0A9P4VUM0"/>
<evidence type="ECO:0000313" key="7">
    <source>
        <dbReference type="Proteomes" id="UP000799429"/>
    </source>
</evidence>
<name>A0A9P4VUM0_9PEZI</name>
<dbReference type="EMBL" id="MU006092">
    <property type="protein sequence ID" value="KAF2840749.1"/>
    <property type="molecule type" value="Genomic_DNA"/>
</dbReference>